<dbReference type="Gene3D" id="3.50.50.60">
    <property type="entry name" value="FAD/NAD(P)-binding domain"/>
    <property type="match status" value="1"/>
</dbReference>
<dbReference type="PANTHER" id="PTHR13847">
    <property type="entry name" value="SARCOSINE DEHYDROGENASE-RELATED"/>
    <property type="match status" value="1"/>
</dbReference>
<dbReference type="AlphaFoldDB" id="A0A4P7BD46"/>
<reference evidence="4 5" key="2">
    <citation type="submission" date="2019-03" db="EMBL/GenBank/DDBJ databases">
        <title>Draft Genome Sequences of Six Type Strains of the Genus Massilia.</title>
        <authorList>
            <person name="Miess H."/>
            <person name="Frediansyhah A."/>
            <person name="Gross H."/>
        </authorList>
    </citation>
    <scope>NUCLEOTIDE SEQUENCE [LARGE SCALE GENOMIC DNA]</scope>
    <source>
        <strain evidence="4 5">DSM 17505</strain>
    </source>
</reference>
<protein>
    <submittedName>
        <fullName evidence="3">FAD-binding oxidoreductase</fullName>
    </submittedName>
</protein>
<dbReference type="InterPro" id="IPR036188">
    <property type="entry name" value="FAD/NAD-bd_sf"/>
</dbReference>
<dbReference type="GO" id="GO:0005737">
    <property type="term" value="C:cytoplasm"/>
    <property type="evidence" value="ECO:0007669"/>
    <property type="project" value="TreeGrafter"/>
</dbReference>
<evidence type="ECO:0000313" key="6">
    <source>
        <dbReference type="Proteomes" id="UP000619512"/>
    </source>
</evidence>
<reference evidence="3" key="1">
    <citation type="journal article" date="2014" name="Int. J. Syst. Evol. Microbiol.">
        <title>Complete genome sequence of Corynebacterium casei LMG S-19264T (=DSM 44701T), isolated from a smear-ripened cheese.</title>
        <authorList>
            <consortium name="US DOE Joint Genome Institute (JGI-PGF)"/>
            <person name="Walter F."/>
            <person name="Albersmeier A."/>
            <person name="Kalinowski J."/>
            <person name="Ruckert C."/>
        </authorList>
    </citation>
    <scope>NUCLEOTIDE SEQUENCE</scope>
    <source>
        <strain evidence="3">KCTC 12344</strain>
    </source>
</reference>
<dbReference type="EMBL" id="BMWW01000009">
    <property type="protein sequence ID" value="GGZ05211.1"/>
    <property type="molecule type" value="Genomic_DNA"/>
</dbReference>
<dbReference type="GO" id="GO:0016491">
    <property type="term" value="F:oxidoreductase activity"/>
    <property type="evidence" value="ECO:0007669"/>
    <property type="project" value="UniProtKB-KW"/>
</dbReference>
<evidence type="ECO:0000313" key="4">
    <source>
        <dbReference type="EMBL" id="QBQ35189.1"/>
    </source>
</evidence>
<dbReference type="Pfam" id="PF01266">
    <property type="entry name" value="DAO"/>
    <property type="match status" value="1"/>
</dbReference>
<feature type="domain" description="FAD dependent oxidoreductase" evidence="2">
    <location>
        <begin position="30"/>
        <end position="381"/>
    </location>
</feature>
<proteinExistence type="predicted"/>
<reference evidence="3" key="3">
    <citation type="submission" date="2022-12" db="EMBL/GenBank/DDBJ databases">
        <authorList>
            <person name="Sun Q."/>
            <person name="Kim S."/>
        </authorList>
    </citation>
    <scope>NUCLEOTIDE SEQUENCE</scope>
    <source>
        <strain evidence="3">KCTC 12344</strain>
    </source>
</reference>
<evidence type="ECO:0000313" key="5">
    <source>
        <dbReference type="Proteomes" id="UP000294359"/>
    </source>
</evidence>
<name>A0A4P7BD46_9BURK</name>
<dbReference type="RefSeq" id="WP_134383429.1">
    <property type="nucleotide sequence ID" value="NZ_BMWW01000009.1"/>
</dbReference>
<keyword evidence="5" id="KW-1185">Reference proteome</keyword>
<evidence type="ECO:0000256" key="1">
    <source>
        <dbReference type="ARBA" id="ARBA00023002"/>
    </source>
</evidence>
<evidence type="ECO:0000259" key="2">
    <source>
        <dbReference type="Pfam" id="PF01266"/>
    </source>
</evidence>
<organism evidence="3 6">
    <name type="scientific">Pseudoduganella plicata</name>
    <dbReference type="NCBI Taxonomy" id="321984"/>
    <lineage>
        <taxon>Bacteria</taxon>
        <taxon>Pseudomonadati</taxon>
        <taxon>Pseudomonadota</taxon>
        <taxon>Betaproteobacteria</taxon>
        <taxon>Burkholderiales</taxon>
        <taxon>Oxalobacteraceae</taxon>
        <taxon>Telluria group</taxon>
        <taxon>Pseudoduganella</taxon>
    </lineage>
</organism>
<dbReference type="PANTHER" id="PTHR13847:SF281">
    <property type="entry name" value="FAD DEPENDENT OXIDOREDUCTASE DOMAIN-CONTAINING PROTEIN"/>
    <property type="match status" value="1"/>
</dbReference>
<dbReference type="Proteomes" id="UP000294359">
    <property type="component" value="Chromosome"/>
</dbReference>
<sequence>MGTPPSTLTYYQATADNAAWPPLQGDTTADVCIVGAGFAGLGTALSLLERGAAGTVVLEAATVGHGASGRNGGFVFGGFSLGEDALLRAHGPADGRKLYRLTLDAVELIRRRIDRLGIACDAVHGGVYLANWFPDERILDARRRFMREQLGVEWTYVGKAGFAALARTDRYHGALYEPDAFHFHPLKYTLGLARVLTDAGVRVHERSAVTGIVREGAGWRVRTPQGSVAARDVVLCGGGYLGRLHGRLAAATLPIATYIMTTEPLGGRLATVLATSAAIYDTRFAFDYYRPLPDTRLLWGGRIAVRERSAADVARLLYRDMLRVYPQLAGTRVDHAWSGLMSYGRHRMPQMGRLPDGLWYGSGFGGHGVAPTTLCGELLAAALLGDCAALEGFRRWGLPHAGGPFGLGAAQLTYWYEMLRDRLCERRLARPR</sequence>
<dbReference type="Proteomes" id="UP000619512">
    <property type="component" value="Unassembled WGS sequence"/>
</dbReference>
<dbReference type="InterPro" id="IPR006076">
    <property type="entry name" value="FAD-dep_OxRdtase"/>
</dbReference>
<accession>A0A4P7BD46</accession>
<dbReference type="Gene3D" id="3.30.9.10">
    <property type="entry name" value="D-Amino Acid Oxidase, subunit A, domain 2"/>
    <property type="match status" value="1"/>
</dbReference>
<dbReference type="SUPFAM" id="SSF51905">
    <property type="entry name" value="FAD/NAD(P)-binding domain"/>
    <property type="match status" value="1"/>
</dbReference>
<evidence type="ECO:0000313" key="3">
    <source>
        <dbReference type="EMBL" id="GGZ05211.1"/>
    </source>
</evidence>
<keyword evidence="1" id="KW-0560">Oxidoreductase</keyword>
<dbReference type="OrthoDB" id="9342835at2"/>
<dbReference type="EMBL" id="CP038026">
    <property type="protein sequence ID" value="QBQ35189.1"/>
    <property type="molecule type" value="Genomic_DNA"/>
</dbReference>
<gene>
    <name evidence="4" type="ORF">E1742_02655</name>
    <name evidence="3" type="ORF">GCM10007388_43530</name>
</gene>